<feature type="compositionally biased region" description="Pro residues" evidence="3">
    <location>
        <begin position="1067"/>
        <end position="1076"/>
    </location>
</feature>
<evidence type="ECO:0000313" key="6">
    <source>
        <dbReference type="Proteomes" id="UP001362999"/>
    </source>
</evidence>
<feature type="region of interest" description="Disordered" evidence="3">
    <location>
        <begin position="312"/>
        <end position="430"/>
    </location>
</feature>
<keyword evidence="6" id="KW-1185">Reference proteome</keyword>
<feature type="compositionally biased region" description="Basic and acidic residues" evidence="3">
    <location>
        <begin position="606"/>
        <end position="616"/>
    </location>
</feature>
<dbReference type="PANTHER" id="PTHR36100:SF1">
    <property type="entry name" value="BUD SITE SELECTION PROTEIN 4"/>
    <property type="match status" value="1"/>
</dbReference>
<organism evidence="5 6">
    <name type="scientific">Favolaschia claudopus</name>
    <dbReference type="NCBI Taxonomy" id="2862362"/>
    <lineage>
        <taxon>Eukaryota</taxon>
        <taxon>Fungi</taxon>
        <taxon>Dikarya</taxon>
        <taxon>Basidiomycota</taxon>
        <taxon>Agaricomycotina</taxon>
        <taxon>Agaricomycetes</taxon>
        <taxon>Agaricomycetidae</taxon>
        <taxon>Agaricales</taxon>
        <taxon>Marasmiineae</taxon>
        <taxon>Mycenaceae</taxon>
        <taxon>Favolaschia</taxon>
    </lineage>
</organism>
<feature type="compositionally biased region" description="Pro residues" evidence="3">
    <location>
        <begin position="171"/>
        <end position="191"/>
    </location>
</feature>
<dbReference type="SMART" id="SM00233">
    <property type="entry name" value="PH"/>
    <property type="match status" value="1"/>
</dbReference>
<keyword evidence="2" id="KW-0131">Cell cycle</keyword>
<feature type="region of interest" description="Disordered" evidence="3">
    <location>
        <begin position="482"/>
        <end position="616"/>
    </location>
</feature>
<feature type="region of interest" description="Disordered" evidence="3">
    <location>
        <begin position="846"/>
        <end position="878"/>
    </location>
</feature>
<gene>
    <name evidence="5" type="ORF">R3P38DRAFT_2841453</name>
</gene>
<dbReference type="Proteomes" id="UP001362999">
    <property type="component" value="Unassembled WGS sequence"/>
</dbReference>
<feature type="compositionally biased region" description="Basic and acidic residues" evidence="3">
    <location>
        <begin position="223"/>
        <end position="238"/>
    </location>
</feature>
<dbReference type="InterPro" id="IPR001849">
    <property type="entry name" value="PH_domain"/>
</dbReference>
<feature type="compositionally biased region" description="Low complexity" evidence="3">
    <location>
        <begin position="267"/>
        <end position="278"/>
    </location>
</feature>
<dbReference type="GO" id="GO:0051301">
    <property type="term" value="P:cell division"/>
    <property type="evidence" value="ECO:0007669"/>
    <property type="project" value="UniProtKB-KW"/>
</dbReference>
<keyword evidence="1" id="KW-0132">Cell division</keyword>
<dbReference type="InterPro" id="IPR052007">
    <property type="entry name" value="Bud4"/>
</dbReference>
<protein>
    <submittedName>
        <fullName evidence="5">PH domain-containing protein</fullName>
    </submittedName>
</protein>
<feature type="compositionally biased region" description="Basic and acidic residues" evidence="3">
    <location>
        <begin position="760"/>
        <end position="776"/>
    </location>
</feature>
<accession>A0AAW0DWQ1</accession>
<feature type="compositionally biased region" description="Polar residues" evidence="3">
    <location>
        <begin position="36"/>
        <end position="48"/>
    </location>
</feature>
<feature type="compositionally biased region" description="Polar residues" evidence="3">
    <location>
        <begin position="70"/>
        <end position="111"/>
    </location>
</feature>
<name>A0AAW0DWQ1_9AGAR</name>
<evidence type="ECO:0000259" key="4">
    <source>
        <dbReference type="PROSITE" id="PS50003"/>
    </source>
</evidence>
<dbReference type="GO" id="GO:0005525">
    <property type="term" value="F:GTP binding"/>
    <property type="evidence" value="ECO:0007669"/>
    <property type="project" value="TreeGrafter"/>
</dbReference>
<dbReference type="EMBL" id="JAWWNJ010000004">
    <property type="protein sequence ID" value="KAK7057519.1"/>
    <property type="molecule type" value="Genomic_DNA"/>
</dbReference>
<feature type="domain" description="PH" evidence="4">
    <location>
        <begin position="1214"/>
        <end position="1333"/>
    </location>
</feature>
<dbReference type="Gene3D" id="2.30.29.30">
    <property type="entry name" value="Pleckstrin-homology domain (PH domain)/Phosphotyrosine-binding domain (PTB)"/>
    <property type="match status" value="1"/>
</dbReference>
<comment type="caution">
    <text evidence="5">The sequence shown here is derived from an EMBL/GenBank/DDBJ whole genome shotgun (WGS) entry which is preliminary data.</text>
</comment>
<feature type="compositionally biased region" description="Low complexity" evidence="3">
    <location>
        <begin position="315"/>
        <end position="334"/>
    </location>
</feature>
<proteinExistence type="predicted"/>
<feature type="compositionally biased region" description="Acidic residues" evidence="3">
    <location>
        <begin position="240"/>
        <end position="258"/>
    </location>
</feature>
<feature type="compositionally biased region" description="Basic and acidic residues" evidence="3">
    <location>
        <begin position="345"/>
        <end position="355"/>
    </location>
</feature>
<dbReference type="InterPro" id="IPR011993">
    <property type="entry name" value="PH-like_dom_sf"/>
</dbReference>
<dbReference type="SUPFAM" id="SSF50729">
    <property type="entry name" value="PH domain-like"/>
    <property type="match status" value="1"/>
</dbReference>
<sequence length="1362" mass="150799">MSSPRQAASPLRDRLLSNSPDPFKTNILRESAIAWNANSVNGRASPNISPLRISKRESPLRPPPPDIARRNSSSFKHVRNNNLVTKSPFKSQIPTPATPSTRQFPVSTRQVSGEKRPRPQSMHDQAEAENDRPLALKRERRQSKTFQGLLQREVVTKSPFRQQEDPQSPAELPPLPPIPPTPSRIPVPSTGPSPGRSSLVSKRMHGPRLSGRRERRKTVTFVERAEVLEFSDNDKYPSDDSVDNYGEDPDTTPDDDDPFFAPPVQGESSAPSESSYESIDLSELNGSLLPDTPMPLALELDPDASITGIVDAMFGPASGTSTPPPSSHLGSSHTRTFELPPSPFERGEDNDHATDLDTEDGVPFGRSHHATRAAAFHEHATHPPSVPSPHLTSADRPSRPLPRPDLAAGNATPPRPRTVDYDDYSPPLGRTTHFERRLAAHEEYEETEDAMADVDVARLPGSPSPAPTRHTQSDLVEIGVTRFSLPSGGGSNAEDPFALPNLKDEPLPELGEDSRDESMRIREDVDALDNEENQPSPIQGSGGGGRQRISREEVARRLRARSASPELEVEAPQPTEDSVDENHAVYESASEGQSREDMTQDEDEFREEREEEARFEQRERLIQLERERERQRSSSASINASINTSITNLEIGIVEVAERVTISTPITPIDEHAPTSDAELGLRAPDLGLDFGSKFGLRGLGIPGLDGSIGSRASAFSGLSTGAAERREFERVEVDMEMRSALDQLIDDVGGAQVGVRDDSMRTEDAENSLRSEEVAQTRAPVRAATDSALLMMNQVGAGLSRQVSVASSSSLLSLPPPPVPPKDNIRSREQLILEKRREMRRFEEEGNDYVPPPQQNSSMLRAGNGRPSARRSMSTGDVEELARMRGKDLLNVGTDKDDLRDSIERELNKMEEPHKRKYQIREHERMIYASSESDGISHMAGAGDVNAGKAWRTVRRPSDMNEYSKQIKEYRAQQGPGKAYGKVFVKVVGVKGMHLPIPQQPTAITCTLNNGIHFVTTPECQLARDSRIEQEFELIEHSKLEFTLTIKVRRDPHIVSQFKAVTPTPVPPKVVPPPVVQQSSSKGGLRSFWSSSPKKSKEKAAAPPPPPAPVPVPPQIRLPENLARYLKADGTLGRVYVSFKDIGSRCDMRLFETNFPLIGQRAELGGKASTLQVGELVLQMFRLPPLPGIPPDDLPQSLEECLRGLRHINWHKVTYFQGTLTQNGGDCSTWRRRQLRVIGANLVAFNDVTKKATATIDLKKAVAVEDNQEIREAMSPASALTGRSSRHDEYDGLYGVERSFRLVFPNDQEIMFFADTDEEKLKWLEVLRALVGHIPPHPLWAELLWQRQEELSKQVSRAKPN</sequence>
<feature type="compositionally biased region" description="Basic and acidic residues" evidence="3">
    <location>
        <begin position="502"/>
        <end position="525"/>
    </location>
</feature>
<evidence type="ECO:0000313" key="5">
    <source>
        <dbReference type="EMBL" id="KAK7057519.1"/>
    </source>
</evidence>
<feature type="region of interest" description="Disordered" evidence="3">
    <location>
        <begin position="1067"/>
        <end position="1114"/>
    </location>
</feature>
<evidence type="ECO:0000256" key="3">
    <source>
        <dbReference type="SAM" id="MobiDB-lite"/>
    </source>
</evidence>
<feature type="compositionally biased region" description="Pro residues" evidence="3">
    <location>
        <begin position="1103"/>
        <end position="1114"/>
    </location>
</feature>
<dbReference type="PANTHER" id="PTHR36100">
    <property type="entry name" value="BUD SITE SELECTION PROTEIN 4"/>
    <property type="match status" value="1"/>
</dbReference>
<reference evidence="5 6" key="1">
    <citation type="journal article" date="2024" name="J Genomics">
        <title>Draft genome sequencing and assembly of Favolaschia claudopus CIRM-BRFM 2984 isolated from oak limbs.</title>
        <authorList>
            <person name="Navarro D."/>
            <person name="Drula E."/>
            <person name="Chaduli D."/>
            <person name="Cazenave R."/>
            <person name="Ahrendt S."/>
            <person name="Wang J."/>
            <person name="Lipzen A."/>
            <person name="Daum C."/>
            <person name="Barry K."/>
            <person name="Grigoriev I.V."/>
            <person name="Favel A."/>
            <person name="Rosso M.N."/>
            <person name="Martin F."/>
        </authorList>
    </citation>
    <scope>NUCLEOTIDE SEQUENCE [LARGE SCALE GENOMIC DNA]</scope>
    <source>
        <strain evidence="5 6">CIRM-BRFM 2984</strain>
    </source>
</reference>
<feature type="region of interest" description="Disordered" evidence="3">
    <location>
        <begin position="760"/>
        <end position="781"/>
    </location>
</feature>
<feature type="compositionally biased region" description="Basic and acidic residues" evidence="3">
    <location>
        <begin position="124"/>
        <end position="137"/>
    </location>
</feature>
<feature type="region of interest" description="Disordered" evidence="3">
    <location>
        <begin position="1"/>
        <end position="23"/>
    </location>
</feature>
<evidence type="ECO:0000256" key="1">
    <source>
        <dbReference type="ARBA" id="ARBA00022618"/>
    </source>
</evidence>
<evidence type="ECO:0000256" key="2">
    <source>
        <dbReference type="ARBA" id="ARBA00023306"/>
    </source>
</evidence>
<feature type="region of interest" description="Disordered" evidence="3">
    <location>
        <begin position="36"/>
        <end position="296"/>
    </location>
</feature>
<dbReference type="PROSITE" id="PS50003">
    <property type="entry name" value="PH_DOMAIN"/>
    <property type="match status" value="1"/>
</dbReference>